<sequence>TDITNHLLPEGWNVVAIIQAGTVTSAQLGNGLGASWVTISRYNQSKEFQNYNNGSSTNNDMSFKKGDVVFFNLNADTYWENQTWDTDSNYNAEGIYNLTNTTNDWNVFGIQNQSGRTLGQIEALIFQNNIYSNISGLDVISPSNVSFQVADYFNNTAINTRKFVVHPANYTLNNGTPLDFGEVAWINYNSSYNLSTSLGEVGFFTVNRSRMVT</sequence>
<dbReference type="AlphaFoldDB" id="A0A0F9C8G3"/>
<accession>A0A0F9C8G3</accession>
<dbReference type="EMBL" id="LAZR01045514">
    <property type="protein sequence ID" value="KKK98694.1"/>
    <property type="molecule type" value="Genomic_DNA"/>
</dbReference>
<proteinExistence type="predicted"/>
<gene>
    <name evidence="1" type="ORF">LCGC14_2640200</name>
</gene>
<evidence type="ECO:0000313" key="1">
    <source>
        <dbReference type="EMBL" id="KKK98694.1"/>
    </source>
</evidence>
<comment type="caution">
    <text evidence="1">The sequence shown here is derived from an EMBL/GenBank/DDBJ whole genome shotgun (WGS) entry which is preliminary data.</text>
</comment>
<organism evidence="1">
    <name type="scientific">marine sediment metagenome</name>
    <dbReference type="NCBI Taxonomy" id="412755"/>
    <lineage>
        <taxon>unclassified sequences</taxon>
        <taxon>metagenomes</taxon>
        <taxon>ecological metagenomes</taxon>
    </lineage>
</organism>
<protein>
    <submittedName>
        <fullName evidence="1">Uncharacterized protein</fullName>
    </submittedName>
</protein>
<reference evidence="1" key="1">
    <citation type="journal article" date="2015" name="Nature">
        <title>Complex archaea that bridge the gap between prokaryotes and eukaryotes.</title>
        <authorList>
            <person name="Spang A."/>
            <person name="Saw J.H."/>
            <person name="Jorgensen S.L."/>
            <person name="Zaremba-Niedzwiedzka K."/>
            <person name="Martijn J."/>
            <person name="Lind A.E."/>
            <person name="van Eijk R."/>
            <person name="Schleper C."/>
            <person name="Guy L."/>
            <person name="Ettema T.J."/>
        </authorList>
    </citation>
    <scope>NUCLEOTIDE SEQUENCE</scope>
</reference>
<name>A0A0F9C8G3_9ZZZZ</name>
<feature type="non-terminal residue" evidence="1">
    <location>
        <position position="1"/>
    </location>
</feature>